<keyword evidence="1" id="KW-1133">Transmembrane helix</keyword>
<keyword evidence="2" id="KW-0732">Signal</keyword>
<sequence>MFPCGQAGSLVLVFLLGWSTCIQGQRLYRLTEEHVETDALLNLPADALRYQPNRTSAGCGLRLESNAGVEKGFVVSGWHEGDFMVELAFCDYSILQPHAYQAILGIVLVQDNTDISSVKSGLFMKTHSDLDYTWVELNNGTLVKGSSLSPRLQSGMLRVQRRRNVLRGFLWHPGDLKWSELTYNSQGVKDFYFPGRVKVGVKVLRNYVSAYSVSLSGLYILADGDGDGLGDETELLVGSDESQVDTDQDAVTDWNDLQPKVKNKYAPPDTSQMLCCDPLMISLHCSSDKTSTIATVDNPTNSFITLSGGLSEKIVWRNLSIITASWLPPSRPWSLETISPLESTVIVISDPPPVIVAPALLRGFIVESAEEKLQLSLTSAAVDSCSDVEQVCWRFDPPANISVDHKEDDEEVVLSFPSSACGSFPIAVNVNSTLQHRSFLMPLTLFRRSSSLLTNGALEARADGGDGYMQSPPGWKFWQWEGVYAIEHTRRAAFTGNSSFMIDGKAAGKAGIFQVVELAGGGVYELTCMVASQNLKGNDWGATAELLVVQQDGKLYSRSKFMPQNSGWRKVSLLFDVPSAQTLTVYLRSFGTGIVLYDDVRLELLSCYPNISSEQFVVEEELKDVNMVFYTDVQSLVLCGFCNQSSTALLGSSAAFDSSEICRVCNELGWQQGKNTSDVKVEPRTLCNFEQGRPLPFYSSSSWSFVTDRAIEGNQSARVLAGRYIASNTELGSDWSQYGYLTFSVRNPSSSPQPVYVEIRDIYSKDYWSRVNWYTSAPAGSGRIIMPLVIFVGEKSVHQVRRQLDLRYITRLVIQAAGTSSLDIDSITLLPEPPYQQLFSRLVLLDLQPITGPLFTGFVPLTQDDWYSEARGYGISLGSRVWRSEDRRHPDNLLRDWISFEQGGVSLMLPPAKYHVWIMMEDAGYWEYFPNYQDRRVWIEGELVYQDGEDATVFWSRYYRHEEEEDLPGDDVWYKYVRKSRFVPLRFNVTCTDGQMDIQFAGSTYACTVSAIIVFPVEEYEKGETFLAELWEKLKFQFYVEYQEQISAVGQGSDKLPVMMMMMEGVIMEMEMEMEMTTMMVLVVIVVLVVIAVVVVVVVVVVMTMMRMTMITMLEFSSPFLVFHRRFNALLGAFEPPLPSEVLSEQEAINVSVSAAGEISHASFCLHALQQASVSSYSLQGFEGLDLEVSWVRFKLKRRTMDGSIYAFEPLLLDPFRELRFPQGMSRRLWIQISPSAGGGGQGGRGGCSVREVRGSVLLLLSNSAQLKVDVVVRVLPFSLPWVDDLLLGWLGTAVTYPLAPYPEVRVKQKREMNESIELLRSYGGTGATGGVGGPKLVEVTAGGGVVMQFEDADMSMAAIRASFGKKEVNSYAGLAVQGVNMYAPTMWMDAKGRTYEDVVSEVVQQIEEHASERDWPGLTLNVGTSRRDRR</sequence>
<keyword evidence="1" id="KW-0812">Transmembrane</keyword>
<dbReference type="KEGG" id="gtt:GUITHDRAFT_117068"/>
<evidence type="ECO:0000256" key="1">
    <source>
        <dbReference type="SAM" id="Phobius"/>
    </source>
</evidence>
<reference evidence="3 5" key="1">
    <citation type="journal article" date="2012" name="Nature">
        <title>Algal genomes reveal evolutionary mosaicism and the fate of nucleomorphs.</title>
        <authorList>
            <consortium name="DOE Joint Genome Institute"/>
            <person name="Curtis B.A."/>
            <person name="Tanifuji G."/>
            <person name="Burki F."/>
            <person name="Gruber A."/>
            <person name="Irimia M."/>
            <person name="Maruyama S."/>
            <person name="Arias M.C."/>
            <person name="Ball S.G."/>
            <person name="Gile G.H."/>
            <person name="Hirakawa Y."/>
            <person name="Hopkins J.F."/>
            <person name="Kuo A."/>
            <person name="Rensing S.A."/>
            <person name="Schmutz J."/>
            <person name="Symeonidi A."/>
            <person name="Elias M."/>
            <person name="Eveleigh R.J."/>
            <person name="Herman E.K."/>
            <person name="Klute M.J."/>
            <person name="Nakayama T."/>
            <person name="Obornik M."/>
            <person name="Reyes-Prieto A."/>
            <person name="Armbrust E.V."/>
            <person name="Aves S.J."/>
            <person name="Beiko R.G."/>
            <person name="Coutinho P."/>
            <person name="Dacks J.B."/>
            <person name="Durnford D.G."/>
            <person name="Fast N.M."/>
            <person name="Green B.R."/>
            <person name="Grisdale C.J."/>
            <person name="Hempel F."/>
            <person name="Henrissat B."/>
            <person name="Hoppner M.P."/>
            <person name="Ishida K."/>
            <person name="Kim E."/>
            <person name="Koreny L."/>
            <person name="Kroth P.G."/>
            <person name="Liu Y."/>
            <person name="Malik S.B."/>
            <person name="Maier U.G."/>
            <person name="McRose D."/>
            <person name="Mock T."/>
            <person name="Neilson J.A."/>
            <person name="Onodera N.T."/>
            <person name="Poole A.M."/>
            <person name="Pritham E.J."/>
            <person name="Richards T.A."/>
            <person name="Rocap G."/>
            <person name="Roy S.W."/>
            <person name="Sarai C."/>
            <person name="Schaack S."/>
            <person name="Shirato S."/>
            <person name="Slamovits C.H."/>
            <person name="Spencer D.F."/>
            <person name="Suzuki S."/>
            <person name="Worden A.Z."/>
            <person name="Zauner S."/>
            <person name="Barry K."/>
            <person name="Bell C."/>
            <person name="Bharti A.K."/>
            <person name="Crow J.A."/>
            <person name="Grimwood J."/>
            <person name="Kramer R."/>
            <person name="Lindquist E."/>
            <person name="Lucas S."/>
            <person name="Salamov A."/>
            <person name="McFadden G.I."/>
            <person name="Lane C.E."/>
            <person name="Keeling P.J."/>
            <person name="Gray M.W."/>
            <person name="Grigoriev I.V."/>
            <person name="Archibald J.M."/>
        </authorList>
    </citation>
    <scope>NUCLEOTIDE SEQUENCE</scope>
    <source>
        <strain evidence="3 5">CCMP2712</strain>
    </source>
</reference>
<evidence type="ECO:0000256" key="2">
    <source>
        <dbReference type="SAM" id="SignalP"/>
    </source>
</evidence>
<dbReference type="RefSeq" id="XP_005823753.1">
    <property type="nucleotide sequence ID" value="XM_005823696.1"/>
</dbReference>
<evidence type="ECO:0000313" key="4">
    <source>
        <dbReference type="EnsemblProtists" id="EKX36773"/>
    </source>
</evidence>
<dbReference type="Proteomes" id="UP000011087">
    <property type="component" value="Unassembled WGS sequence"/>
</dbReference>
<proteinExistence type="predicted"/>
<feature type="chain" id="PRO_5008770197" description="CBM-cenC domain-containing protein" evidence="2">
    <location>
        <begin position="25"/>
        <end position="1431"/>
    </location>
</feature>
<keyword evidence="5" id="KW-1185">Reference proteome</keyword>
<dbReference type="GeneID" id="17293518"/>
<dbReference type="SUPFAM" id="SSF49785">
    <property type="entry name" value="Galactose-binding domain-like"/>
    <property type="match status" value="1"/>
</dbReference>
<accession>L1IKL2</accession>
<gene>
    <name evidence="3" type="ORF">GUITHDRAFT_117068</name>
</gene>
<evidence type="ECO:0000313" key="3">
    <source>
        <dbReference type="EMBL" id="EKX36773.1"/>
    </source>
</evidence>
<evidence type="ECO:0008006" key="6">
    <source>
        <dbReference type="Google" id="ProtNLM"/>
    </source>
</evidence>
<name>L1IKL2_GUITC</name>
<evidence type="ECO:0000313" key="5">
    <source>
        <dbReference type="Proteomes" id="UP000011087"/>
    </source>
</evidence>
<dbReference type="EMBL" id="JH993068">
    <property type="protein sequence ID" value="EKX36773.1"/>
    <property type="molecule type" value="Genomic_DNA"/>
</dbReference>
<reference evidence="4" key="3">
    <citation type="submission" date="2016-03" db="UniProtKB">
        <authorList>
            <consortium name="EnsemblProtists"/>
        </authorList>
    </citation>
    <scope>IDENTIFICATION</scope>
</reference>
<protein>
    <recommendedName>
        <fullName evidence="6">CBM-cenC domain-containing protein</fullName>
    </recommendedName>
</protein>
<dbReference type="HOGENOM" id="CLU_252476_0_0_1"/>
<keyword evidence="1" id="KW-0472">Membrane</keyword>
<feature type="signal peptide" evidence="2">
    <location>
        <begin position="1"/>
        <end position="24"/>
    </location>
</feature>
<dbReference type="InterPro" id="IPR008979">
    <property type="entry name" value="Galactose-bd-like_sf"/>
</dbReference>
<dbReference type="Gene3D" id="2.60.120.430">
    <property type="entry name" value="Galactose-binding lectin"/>
    <property type="match status" value="1"/>
</dbReference>
<dbReference type="Gene3D" id="2.60.120.260">
    <property type="entry name" value="Galactose-binding domain-like"/>
    <property type="match status" value="1"/>
</dbReference>
<feature type="transmembrane region" description="Helical" evidence="1">
    <location>
        <begin position="1079"/>
        <end position="1103"/>
    </location>
</feature>
<reference evidence="5" key="2">
    <citation type="submission" date="2012-11" db="EMBL/GenBank/DDBJ databases">
        <authorList>
            <person name="Kuo A."/>
            <person name="Curtis B.A."/>
            <person name="Tanifuji G."/>
            <person name="Burki F."/>
            <person name="Gruber A."/>
            <person name="Irimia M."/>
            <person name="Maruyama S."/>
            <person name="Arias M.C."/>
            <person name="Ball S.G."/>
            <person name="Gile G.H."/>
            <person name="Hirakawa Y."/>
            <person name="Hopkins J.F."/>
            <person name="Rensing S.A."/>
            <person name="Schmutz J."/>
            <person name="Symeonidi A."/>
            <person name="Elias M."/>
            <person name="Eveleigh R.J."/>
            <person name="Herman E.K."/>
            <person name="Klute M.J."/>
            <person name="Nakayama T."/>
            <person name="Obornik M."/>
            <person name="Reyes-Prieto A."/>
            <person name="Armbrust E.V."/>
            <person name="Aves S.J."/>
            <person name="Beiko R.G."/>
            <person name="Coutinho P."/>
            <person name="Dacks J.B."/>
            <person name="Durnford D.G."/>
            <person name="Fast N.M."/>
            <person name="Green B.R."/>
            <person name="Grisdale C."/>
            <person name="Hempe F."/>
            <person name="Henrissat B."/>
            <person name="Hoppner M.P."/>
            <person name="Ishida K.-I."/>
            <person name="Kim E."/>
            <person name="Koreny L."/>
            <person name="Kroth P.G."/>
            <person name="Liu Y."/>
            <person name="Malik S.-B."/>
            <person name="Maier U.G."/>
            <person name="McRose D."/>
            <person name="Mock T."/>
            <person name="Neilson J.A."/>
            <person name="Onodera N.T."/>
            <person name="Poole A.M."/>
            <person name="Pritham E.J."/>
            <person name="Richards T.A."/>
            <person name="Rocap G."/>
            <person name="Roy S.W."/>
            <person name="Sarai C."/>
            <person name="Schaack S."/>
            <person name="Shirato S."/>
            <person name="Slamovits C.H."/>
            <person name="Spencer D.F."/>
            <person name="Suzuki S."/>
            <person name="Worden A.Z."/>
            <person name="Zauner S."/>
            <person name="Barry K."/>
            <person name="Bell C."/>
            <person name="Bharti A.K."/>
            <person name="Crow J.A."/>
            <person name="Grimwood J."/>
            <person name="Kramer R."/>
            <person name="Lindquist E."/>
            <person name="Lucas S."/>
            <person name="Salamov A."/>
            <person name="McFadden G.I."/>
            <person name="Lane C.E."/>
            <person name="Keeling P.J."/>
            <person name="Gray M.W."/>
            <person name="Grigoriev I.V."/>
            <person name="Archibald J.M."/>
        </authorList>
    </citation>
    <scope>NUCLEOTIDE SEQUENCE</scope>
    <source>
        <strain evidence="5">CCMP2712</strain>
    </source>
</reference>
<dbReference type="EnsemblProtists" id="EKX36773">
    <property type="protein sequence ID" value="EKX36773"/>
    <property type="gene ID" value="GUITHDRAFT_117068"/>
</dbReference>
<organism evidence="3">
    <name type="scientific">Guillardia theta (strain CCMP2712)</name>
    <name type="common">Cryptophyte</name>
    <dbReference type="NCBI Taxonomy" id="905079"/>
    <lineage>
        <taxon>Eukaryota</taxon>
        <taxon>Cryptophyceae</taxon>
        <taxon>Pyrenomonadales</taxon>
        <taxon>Geminigeraceae</taxon>
        <taxon>Guillardia</taxon>
    </lineage>
</organism>
<dbReference type="PaxDb" id="55529-EKX36773"/>